<dbReference type="NCBIfam" id="TIGR00125">
    <property type="entry name" value="cyt_tran_rel"/>
    <property type="match status" value="1"/>
</dbReference>
<dbReference type="GeneID" id="18928555"/>
<keyword evidence="2" id="KW-0444">Lipid biosynthesis</keyword>
<evidence type="ECO:0000256" key="1">
    <source>
        <dbReference type="ARBA" id="ARBA00010101"/>
    </source>
</evidence>
<feature type="region of interest" description="Disordered" evidence="9">
    <location>
        <begin position="212"/>
        <end position="254"/>
    </location>
</feature>
<feature type="domain" description="Cytidyltransferase-like" evidence="10">
    <location>
        <begin position="53"/>
        <end position="180"/>
    </location>
</feature>
<evidence type="ECO:0000256" key="6">
    <source>
        <dbReference type="ARBA" id="ARBA00023209"/>
    </source>
</evidence>
<evidence type="ECO:0000256" key="9">
    <source>
        <dbReference type="SAM" id="MobiDB-lite"/>
    </source>
</evidence>
<dbReference type="EC" id="2.7.7.15" evidence="8"/>
<dbReference type="VEuPathDB" id="FungiDB:MELLADRAFT_48823"/>
<evidence type="ECO:0000256" key="5">
    <source>
        <dbReference type="ARBA" id="ARBA00023098"/>
    </source>
</evidence>
<organism evidence="12">
    <name type="scientific">Melampsora larici-populina (strain 98AG31 / pathotype 3-4-7)</name>
    <name type="common">Poplar leaf rust fungus</name>
    <dbReference type="NCBI Taxonomy" id="747676"/>
    <lineage>
        <taxon>Eukaryota</taxon>
        <taxon>Fungi</taxon>
        <taxon>Dikarya</taxon>
        <taxon>Basidiomycota</taxon>
        <taxon>Pucciniomycotina</taxon>
        <taxon>Pucciniomycetes</taxon>
        <taxon>Pucciniales</taxon>
        <taxon>Melampsoraceae</taxon>
        <taxon>Melampsora</taxon>
    </lineage>
</organism>
<protein>
    <recommendedName>
        <fullName evidence="8">choline-phosphate cytidylyltransferase</fullName>
        <ecNumber evidence="8">2.7.7.15</ecNumber>
    </recommendedName>
</protein>
<dbReference type="HOGENOM" id="CLU_034585_1_1_1"/>
<dbReference type="GO" id="GO:0005635">
    <property type="term" value="C:nuclear envelope"/>
    <property type="evidence" value="ECO:0007669"/>
    <property type="project" value="TreeGrafter"/>
</dbReference>
<dbReference type="AlphaFoldDB" id="F4RQ79"/>
<evidence type="ECO:0000256" key="2">
    <source>
        <dbReference type="ARBA" id="ARBA00022516"/>
    </source>
</evidence>
<dbReference type="CDD" id="cd02174">
    <property type="entry name" value="CCT"/>
    <property type="match status" value="1"/>
</dbReference>
<dbReference type="SUPFAM" id="SSF52374">
    <property type="entry name" value="Nucleotidylyl transferase"/>
    <property type="match status" value="1"/>
</dbReference>
<dbReference type="GO" id="GO:0031210">
    <property type="term" value="F:phosphatidylcholine binding"/>
    <property type="evidence" value="ECO:0007669"/>
    <property type="project" value="TreeGrafter"/>
</dbReference>
<dbReference type="Pfam" id="PF01467">
    <property type="entry name" value="CTP_transf_like"/>
    <property type="match status" value="1"/>
</dbReference>
<sequence length="254" mass="28241">MKEAIAESSKQRSVGFVLINSLESLRFDLLISIVRFSQYSINPPPVNRPVRIYADGVYDLFHYGHALQLRQCKLFFPNVYLMVGVCSDELVRKFKASPVLTSIERYESVANCKWVDEVVEDAPWQVDAEFMQKHQIDYVAHDEEPYASVDSDDVYAYAKSQGKFLPTRRTDGVSTSELLQRIVEGYIEGTYDNKLEKLGVPELCSNKALSETGSGGIAQRAGSRTPMVIPNSPKAGTAIDAEMDDGTATANEAP</sequence>
<keyword evidence="12" id="KW-1185">Reference proteome</keyword>
<dbReference type="EMBL" id="GL883113">
    <property type="protein sequence ID" value="EGG05357.1"/>
    <property type="molecule type" value="Genomic_DNA"/>
</dbReference>
<name>F4RQ79_MELLP</name>
<dbReference type="RefSeq" id="XP_007411279.1">
    <property type="nucleotide sequence ID" value="XM_007411217.1"/>
</dbReference>
<keyword evidence="5" id="KW-0443">Lipid metabolism</keyword>
<evidence type="ECO:0000256" key="7">
    <source>
        <dbReference type="ARBA" id="ARBA00023264"/>
    </source>
</evidence>
<keyword evidence="6" id="KW-0594">Phospholipid biosynthesis</keyword>
<keyword evidence="7" id="KW-1208">Phospholipid metabolism</keyword>
<dbReference type="OrthoDB" id="17102at2759"/>
<gene>
    <name evidence="11" type="ORF">MELLADRAFT_48823</name>
</gene>
<dbReference type="GO" id="GO:0004105">
    <property type="term" value="F:choline-phosphate cytidylyltransferase activity"/>
    <property type="evidence" value="ECO:0007669"/>
    <property type="project" value="UniProtKB-EC"/>
</dbReference>
<evidence type="ECO:0000256" key="4">
    <source>
        <dbReference type="ARBA" id="ARBA00022695"/>
    </source>
</evidence>
<keyword evidence="4" id="KW-0548">Nucleotidyltransferase</keyword>
<reference evidence="12" key="1">
    <citation type="journal article" date="2011" name="Proc. Natl. Acad. Sci. U.S.A.">
        <title>Obligate biotrophy features unraveled by the genomic analysis of rust fungi.</title>
        <authorList>
            <person name="Duplessis S."/>
            <person name="Cuomo C.A."/>
            <person name="Lin Y.-C."/>
            <person name="Aerts A."/>
            <person name="Tisserant E."/>
            <person name="Veneault-Fourrey C."/>
            <person name="Joly D.L."/>
            <person name="Hacquard S."/>
            <person name="Amselem J."/>
            <person name="Cantarel B.L."/>
            <person name="Chiu R."/>
            <person name="Coutinho P.M."/>
            <person name="Feau N."/>
            <person name="Field M."/>
            <person name="Frey P."/>
            <person name="Gelhaye E."/>
            <person name="Goldberg J."/>
            <person name="Grabherr M.G."/>
            <person name="Kodira C.D."/>
            <person name="Kohler A."/>
            <person name="Kuees U."/>
            <person name="Lindquist E.A."/>
            <person name="Lucas S.M."/>
            <person name="Mago R."/>
            <person name="Mauceli E."/>
            <person name="Morin E."/>
            <person name="Murat C."/>
            <person name="Pangilinan J.L."/>
            <person name="Park R."/>
            <person name="Pearson M."/>
            <person name="Quesneville H."/>
            <person name="Rouhier N."/>
            <person name="Sakthikumar S."/>
            <person name="Salamov A.A."/>
            <person name="Schmutz J."/>
            <person name="Selles B."/>
            <person name="Shapiro H."/>
            <person name="Tanguay P."/>
            <person name="Tuskan G.A."/>
            <person name="Henrissat B."/>
            <person name="Van de Peer Y."/>
            <person name="Rouze P."/>
            <person name="Ellis J.G."/>
            <person name="Dodds P.N."/>
            <person name="Schein J.E."/>
            <person name="Zhong S."/>
            <person name="Hamelin R.C."/>
            <person name="Grigoriev I.V."/>
            <person name="Szabo L.J."/>
            <person name="Martin F."/>
        </authorList>
    </citation>
    <scope>NUCLEOTIDE SEQUENCE [LARGE SCALE GENOMIC DNA]</scope>
    <source>
        <strain evidence="12">98AG31 / pathotype 3-4-7</strain>
    </source>
</reference>
<evidence type="ECO:0000313" key="12">
    <source>
        <dbReference type="Proteomes" id="UP000001072"/>
    </source>
</evidence>
<dbReference type="FunFam" id="3.40.50.620:FF:000172">
    <property type="entry name" value="Related to choline-phosphate cytidylyltransferase"/>
    <property type="match status" value="1"/>
</dbReference>
<dbReference type="STRING" id="747676.F4RQ79"/>
<keyword evidence="3" id="KW-0808">Transferase</keyword>
<dbReference type="Gene3D" id="3.40.50.620">
    <property type="entry name" value="HUPs"/>
    <property type="match status" value="1"/>
</dbReference>
<dbReference type="PANTHER" id="PTHR10739">
    <property type="entry name" value="CYTIDYLYLTRANSFERASE"/>
    <property type="match status" value="1"/>
</dbReference>
<proteinExistence type="inferred from homology"/>
<evidence type="ECO:0000256" key="8">
    <source>
        <dbReference type="ARBA" id="ARBA00026101"/>
    </source>
</evidence>
<dbReference type="PANTHER" id="PTHR10739:SF13">
    <property type="entry name" value="CHOLINE-PHOSPHATE CYTIDYLYLTRANSFERASE"/>
    <property type="match status" value="1"/>
</dbReference>
<dbReference type="InterPro" id="IPR041723">
    <property type="entry name" value="CCT"/>
</dbReference>
<dbReference type="InterPro" id="IPR014729">
    <property type="entry name" value="Rossmann-like_a/b/a_fold"/>
</dbReference>
<comment type="similarity">
    <text evidence="1">Belongs to the cytidylyltransferase family.</text>
</comment>
<evidence type="ECO:0000259" key="10">
    <source>
        <dbReference type="Pfam" id="PF01467"/>
    </source>
</evidence>
<dbReference type="InterPro" id="IPR004821">
    <property type="entry name" value="Cyt_trans-like"/>
</dbReference>
<dbReference type="KEGG" id="mlr:MELLADRAFT_48823"/>
<dbReference type="InParanoid" id="F4RQ79"/>
<dbReference type="Proteomes" id="UP000001072">
    <property type="component" value="Unassembled WGS sequence"/>
</dbReference>
<dbReference type="InterPro" id="IPR045049">
    <property type="entry name" value="Pcy1-like"/>
</dbReference>
<evidence type="ECO:0000313" key="11">
    <source>
        <dbReference type="EMBL" id="EGG05357.1"/>
    </source>
</evidence>
<dbReference type="eggNOG" id="KOG2804">
    <property type="taxonomic scope" value="Eukaryota"/>
</dbReference>
<evidence type="ECO:0000256" key="3">
    <source>
        <dbReference type="ARBA" id="ARBA00022679"/>
    </source>
</evidence>
<accession>F4RQ79</accession>